<organism evidence="8 9">
    <name type="scientific">Donghicola tyrosinivorans</name>
    <dbReference type="NCBI Taxonomy" id="1652492"/>
    <lineage>
        <taxon>Bacteria</taxon>
        <taxon>Pseudomonadati</taxon>
        <taxon>Pseudomonadota</taxon>
        <taxon>Alphaproteobacteria</taxon>
        <taxon>Rhodobacterales</taxon>
        <taxon>Roseobacteraceae</taxon>
        <taxon>Donghicola</taxon>
    </lineage>
</organism>
<dbReference type="InterPro" id="IPR029063">
    <property type="entry name" value="SAM-dependent_MTases_sf"/>
</dbReference>
<evidence type="ECO:0000256" key="5">
    <source>
        <dbReference type="PIRNR" id="PIRNR000410"/>
    </source>
</evidence>
<dbReference type="InterPro" id="IPR000780">
    <property type="entry name" value="CheR_MeTrfase"/>
</dbReference>
<feature type="binding site" evidence="6">
    <location>
        <position position="81"/>
    </location>
    <ligand>
        <name>S-adenosyl-L-methionine</name>
        <dbReference type="ChEBI" id="CHEBI:59789"/>
    </ligand>
</feature>
<dbReference type="SMART" id="SM00138">
    <property type="entry name" value="MeTrc"/>
    <property type="match status" value="1"/>
</dbReference>
<feature type="domain" description="CheR-type methyltransferase" evidence="7">
    <location>
        <begin position="17"/>
        <end position="278"/>
    </location>
</feature>
<feature type="binding site" evidence="6">
    <location>
        <begin position="222"/>
        <end position="223"/>
    </location>
    <ligand>
        <name>S-adenosyl-L-methionine</name>
        <dbReference type="ChEBI" id="CHEBI:59789"/>
    </ligand>
</feature>
<dbReference type="Proteomes" id="UP000238392">
    <property type="component" value="Unassembled WGS sequence"/>
</dbReference>
<dbReference type="GO" id="GO:0032259">
    <property type="term" value="P:methylation"/>
    <property type="evidence" value="ECO:0007669"/>
    <property type="project" value="UniProtKB-KW"/>
</dbReference>
<gene>
    <name evidence="8" type="ORF">CLV74_11446</name>
</gene>
<name>A0A2T0WGI8_9RHOB</name>
<accession>A0A2T0WGI8</accession>
<evidence type="ECO:0000256" key="1">
    <source>
        <dbReference type="ARBA" id="ARBA00001541"/>
    </source>
</evidence>
<dbReference type="GO" id="GO:0008983">
    <property type="term" value="F:protein-glutamate O-methyltransferase activity"/>
    <property type="evidence" value="ECO:0007669"/>
    <property type="project" value="UniProtKB-EC"/>
</dbReference>
<dbReference type="EC" id="2.1.1.80" evidence="5"/>
<dbReference type="InterPro" id="IPR050903">
    <property type="entry name" value="Bact_Chemotaxis_MeTrfase"/>
</dbReference>
<evidence type="ECO:0000256" key="2">
    <source>
        <dbReference type="ARBA" id="ARBA00022603"/>
    </source>
</evidence>
<dbReference type="Gene3D" id="1.10.155.10">
    <property type="entry name" value="Chemotaxis receptor methyltransferase CheR, N-terminal domain"/>
    <property type="match status" value="1"/>
</dbReference>
<dbReference type="InterPro" id="IPR036804">
    <property type="entry name" value="CheR_N_sf"/>
</dbReference>
<dbReference type="PIRSF" id="PIRSF000410">
    <property type="entry name" value="CheR"/>
    <property type="match status" value="1"/>
</dbReference>
<feature type="binding site" evidence="6">
    <location>
        <position position="87"/>
    </location>
    <ligand>
        <name>S-adenosyl-L-methionine</name>
        <dbReference type="ChEBI" id="CHEBI:59789"/>
    </ligand>
</feature>
<keyword evidence="9" id="KW-1185">Reference proteome</keyword>
<keyword evidence="2 5" id="KW-0489">Methyltransferase</keyword>
<feature type="binding site" evidence="6">
    <location>
        <position position="151"/>
    </location>
    <ligand>
        <name>S-adenosyl-L-methionine</name>
        <dbReference type="ChEBI" id="CHEBI:59789"/>
    </ligand>
</feature>
<dbReference type="InterPro" id="IPR026024">
    <property type="entry name" value="Chemotaxis_MeTrfase_CheR"/>
</dbReference>
<dbReference type="PANTHER" id="PTHR24422:SF19">
    <property type="entry name" value="CHEMOTAXIS PROTEIN METHYLTRANSFERASE"/>
    <property type="match status" value="1"/>
</dbReference>
<dbReference type="SUPFAM" id="SSF53335">
    <property type="entry name" value="S-adenosyl-L-methionine-dependent methyltransferases"/>
    <property type="match status" value="1"/>
</dbReference>
<dbReference type="InterPro" id="IPR022642">
    <property type="entry name" value="CheR_C"/>
</dbReference>
<comment type="caution">
    <text evidence="8">The sequence shown here is derived from an EMBL/GenBank/DDBJ whole genome shotgun (WGS) entry which is preliminary data.</text>
</comment>
<comment type="catalytic activity">
    <reaction evidence="1 5">
        <text>L-glutamyl-[protein] + S-adenosyl-L-methionine = [protein]-L-glutamate 5-O-methyl ester + S-adenosyl-L-homocysteine</text>
        <dbReference type="Rhea" id="RHEA:24452"/>
        <dbReference type="Rhea" id="RHEA-COMP:10208"/>
        <dbReference type="Rhea" id="RHEA-COMP:10311"/>
        <dbReference type="ChEBI" id="CHEBI:29973"/>
        <dbReference type="ChEBI" id="CHEBI:57856"/>
        <dbReference type="ChEBI" id="CHEBI:59789"/>
        <dbReference type="ChEBI" id="CHEBI:82795"/>
        <dbReference type="EC" id="2.1.1.80"/>
    </reaction>
</comment>
<keyword evidence="3 5" id="KW-0808">Transferase</keyword>
<dbReference type="Pfam" id="PF01739">
    <property type="entry name" value="CheR"/>
    <property type="match status" value="1"/>
</dbReference>
<dbReference type="OrthoDB" id="9816309at2"/>
<keyword evidence="4 5" id="KW-0949">S-adenosyl-L-methionine</keyword>
<feature type="binding site" evidence="6">
    <location>
        <begin position="205"/>
        <end position="206"/>
    </location>
    <ligand>
        <name>S-adenosyl-L-methionine</name>
        <dbReference type="ChEBI" id="CHEBI:59789"/>
    </ligand>
</feature>
<dbReference type="Gene3D" id="3.40.50.150">
    <property type="entry name" value="Vaccinia Virus protein VP39"/>
    <property type="match status" value="1"/>
</dbReference>
<comment type="function">
    <text evidence="5">Methylation of the membrane-bound methyl-accepting chemotaxis proteins (MCP) to form gamma-glutamyl methyl ester residues in MCP.</text>
</comment>
<dbReference type="InterPro" id="IPR022641">
    <property type="entry name" value="CheR_N"/>
</dbReference>
<evidence type="ECO:0000313" key="8">
    <source>
        <dbReference type="EMBL" id="PRY85823.1"/>
    </source>
</evidence>
<evidence type="ECO:0000256" key="3">
    <source>
        <dbReference type="ARBA" id="ARBA00022679"/>
    </source>
</evidence>
<dbReference type="AlphaFoldDB" id="A0A2T0WGI8"/>
<feature type="binding site" evidence="6">
    <location>
        <position position="83"/>
    </location>
    <ligand>
        <name>S-adenosyl-L-methionine</name>
        <dbReference type="ChEBI" id="CHEBI:59789"/>
    </ligand>
</feature>
<sequence>MRLLNSKNTSEVGNFDDFDLISKLAHKNWGLKLDRSKSSSILPRVEKRKQVLGITSLREYCDRVSQDSEEAQSFINALTTNVTHFYREAHHFEDLEKRVLGPRSGNVASGSRLRIWSAGCSSGQEPYSIAGSIMAVIPNAAATDVKILATDIDTNVLQVAALGKYHPSECSFPSDDLKLRLFPKSEGDFVISKKLREMVAFRHLNLVKSWPFRGPFDAIFCRNVAIYFDRETQEKLWSAFSSVMSDGATLYIGHSERINAPERYGLRSDGITTYRKLF</sequence>
<dbReference type="SUPFAM" id="SSF47757">
    <property type="entry name" value="Chemotaxis receptor methyltransferase CheR, N-terminal domain"/>
    <property type="match status" value="1"/>
</dbReference>
<dbReference type="PANTHER" id="PTHR24422">
    <property type="entry name" value="CHEMOTAXIS PROTEIN METHYLTRANSFERASE"/>
    <property type="match status" value="1"/>
</dbReference>
<reference evidence="8 9" key="1">
    <citation type="submission" date="2018-03" db="EMBL/GenBank/DDBJ databases">
        <title>Genomic Encyclopedia of Archaeal and Bacterial Type Strains, Phase II (KMG-II): from individual species to whole genera.</title>
        <authorList>
            <person name="Goeker M."/>
        </authorList>
    </citation>
    <scope>NUCLEOTIDE SEQUENCE [LARGE SCALE GENOMIC DNA]</scope>
    <source>
        <strain evidence="8 9">DSM 100212</strain>
    </source>
</reference>
<dbReference type="PROSITE" id="PS50123">
    <property type="entry name" value="CHER"/>
    <property type="match status" value="1"/>
</dbReference>
<dbReference type="PRINTS" id="PR00996">
    <property type="entry name" value="CHERMTFRASE"/>
</dbReference>
<protein>
    <recommendedName>
        <fullName evidence="5">Chemotaxis protein methyltransferase</fullName>
        <ecNumber evidence="5">2.1.1.80</ecNumber>
    </recommendedName>
</protein>
<evidence type="ECO:0000259" key="7">
    <source>
        <dbReference type="PROSITE" id="PS50123"/>
    </source>
</evidence>
<dbReference type="Pfam" id="PF03705">
    <property type="entry name" value="CheR_N"/>
    <property type="match status" value="1"/>
</dbReference>
<proteinExistence type="predicted"/>
<feature type="binding site" evidence="6">
    <location>
        <position position="125"/>
    </location>
    <ligand>
        <name>S-adenosyl-L-methionine</name>
        <dbReference type="ChEBI" id="CHEBI:59789"/>
    </ligand>
</feature>
<evidence type="ECO:0000313" key="9">
    <source>
        <dbReference type="Proteomes" id="UP000238392"/>
    </source>
</evidence>
<evidence type="ECO:0000256" key="6">
    <source>
        <dbReference type="PIRSR" id="PIRSR000410-1"/>
    </source>
</evidence>
<dbReference type="EMBL" id="PVTQ01000014">
    <property type="protein sequence ID" value="PRY85823.1"/>
    <property type="molecule type" value="Genomic_DNA"/>
</dbReference>
<evidence type="ECO:0000256" key="4">
    <source>
        <dbReference type="ARBA" id="ARBA00022691"/>
    </source>
</evidence>